<evidence type="ECO:0000256" key="6">
    <source>
        <dbReference type="SAM" id="Coils"/>
    </source>
</evidence>
<accession>U4KMU3</accession>
<dbReference type="HOGENOM" id="CLU_248749_0_0_14"/>
<dbReference type="Pfam" id="PF13086">
    <property type="entry name" value="AAA_11"/>
    <property type="match status" value="2"/>
</dbReference>
<sequence length="1510" mass="178659">MPVIFLDFYTNLEAKEKNNYKNKNIYSTPLMEQFELINNRLPLNTRFSDIRSFVENAFPSGLTKRYYISCPNYKREVIQRTTASFLRNVVLRADGSELSKRLPNNMSVILIGDIIEGGKLKMLSVKGIELIDEGFTKYGETLIMNSYACSAFQKHTWSIQHIDYNETYFTPNTILNLIETNYPVKNYDTVIKFYDKWDNYLKFREYYLNTQTQRHFPISHVEYKEAYSINRRRYQRNKELYDANLLDSHHDFSKGELIILEKELDDTEPYHLIRVDIDYNRLKYFEETVEKNERKKNKIETSIRSFARDNLALSDVPPKNEKYNEQLRNSFQLEQRFKIIKSEIEPDCADLEQKHAKMIKEQLAAIDAVYQRKIESETSTALTIKEQELSNALKSELDEYTTLLNNQLNNDVREMNDSVIKQKYNDAVDRLKKQLKKDYDQQLNALNQKLKKEKNKDKQETIRSQMSELKKAYENNVEQAYQNVDIKQMFVDRNEGLVQSRRVELQTQQKHNLNEFAKNFQQQRINHYQDVIRKDKNTKKQELEEELRKQIAKRVREESIVRFSLYFKTDPENQYGVVNTLHNKKYRHLIYNNRAEQAKIDRQRNALESFFEGNVKNPYLSTFLFSPEDLSPNLYQNRDWNWFLEKLNDKQKEAVKRAVTSNGVFLLQGPPGTGKTQVIAEIVGHLVKDGKKVLISSETHKAIDNVFERLPKIAEIRPIRLMTSQSGKDSDFSPENLVDNLYYNIAEQMKKTIRSYENFTEYKEKFNLDFKELKVLNQILTKNKMKSDEISQKITDFEKSFDELKEERSSIVDKKEAYVYEKDKYFNTYKRIQNHLFSFDEDLDMQSIDEYKKAIEKAVDSSVFNIANTDDFIRTVFNAKPQEIVSELSQIQSNKISYELQEQKKELGIRILELLDQNDEKSIETRRQKQKEYLEINDKIKSLDDNLDLSEMTIGRIYNPNWLSANHKVAVEHLEKIQTTMLKMKNDITSQLNAQIQKQADKIIMMNNKLIELDSKLKDISNIISELREDQSYHDYQDSKNKLEIKLENFFKQFDVVANYKSIDEALNVIQFEWEDLELNFKEKEKENQTKIPVYKKISDYIQKEEIILEDRKHYTKPLFDTVNLFGTTTTSRDRFDEKSMNELEAYNLGELDLRKQGIDVVIIDEVSKSSFIELLIPILYGKTVILVGDHRQLPPMYEYRNFRDEDYEGLDPNIINSAINRRYISMYEESFFKTLFEKVPNDYKIMLTKQYRSHEHIMNVFNHFYNKNLELGDIAQNSNKKHYLNIEGNQRLIIEQDKHIYFVDSKDYENRSEDSTSIQNKGEADIITELLRKIDEGYQKNKDFNPRINKHQRIDERMSIGVICTYGDQARLIKQRLKANKLTSFKSFNEKSDSRLIISTVDDFQGDERDIIIVSLVRNPIDPSRSNPDFIKAYQRINVAFSRARRLLIIVGSKDYLIRKGVIDLPDVMGDSNNDQKNFRVYEKVIDTIKIYGKVLDDVDIIKERGSNK</sequence>
<dbReference type="OrthoDB" id="9757917at2"/>
<evidence type="ECO:0000256" key="5">
    <source>
        <dbReference type="ARBA" id="ARBA00022840"/>
    </source>
</evidence>
<dbReference type="PANTHER" id="PTHR43788:SF8">
    <property type="entry name" value="DNA-BINDING PROTEIN SMUBP-2"/>
    <property type="match status" value="1"/>
</dbReference>
<dbReference type="GO" id="GO:0043139">
    <property type="term" value="F:5'-3' DNA helicase activity"/>
    <property type="evidence" value="ECO:0007669"/>
    <property type="project" value="TreeGrafter"/>
</dbReference>
<evidence type="ECO:0000256" key="4">
    <source>
        <dbReference type="ARBA" id="ARBA00022806"/>
    </source>
</evidence>
<dbReference type="KEGG" id="abra:BN85305360"/>
<dbReference type="STRING" id="61635.BN85305360"/>
<feature type="coiled-coil region" evidence="6">
    <location>
        <begin position="390"/>
        <end position="483"/>
    </location>
</feature>
<dbReference type="CDD" id="cd17934">
    <property type="entry name" value="DEXXQc_Upf1-like"/>
    <property type="match status" value="1"/>
</dbReference>
<dbReference type="SUPFAM" id="SSF52540">
    <property type="entry name" value="P-loop containing nucleoside triphosphate hydrolases"/>
    <property type="match status" value="1"/>
</dbReference>
<keyword evidence="5" id="KW-0067">ATP-binding</keyword>
<keyword evidence="6" id="KW-0175">Coiled coil</keyword>
<dbReference type="GO" id="GO:0016787">
    <property type="term" value="F:hydrolase activity"/>
    <property type="evidence" value="ECO:0007669"/>
    <property type="project" value="UniProtKB-KW"/>
</dbReference>
<dbReference type="InterPro" id="IPR041679">
    <property type="entry name" value="DNA2/NAM7-like_C"/>
</dbReference>
<evidence type="ECO:0000256" key="3">
    <source>
        <dbReference type="ARBA" id="ARBA00022801"/>
    </source>
</evidence>
<name>U4KMU3_9MOLU</name>
<dbReference type="RefSeq" id="WP_030004412.1">
    <property type="nucleotide sequence ID" value="NC_022549.1"/>
</dbReference>
<evidence type="ECO:0000256" key="2">
    <source>
        <dbReference type="ARBA" id="ARBA00022741"/>
    </source>
</evidence>
<proteinExistence type="inferred from homology"/>
<feature type="domain" description="DNA2/NAM7 helicase-like C-terminal" evidence="8">
    <location>
        <begin position="1228"/>
        <end position="1455"/>
    </location>
</feature>
<dbReference type="Proteomes" id="UP000032737">
    <property type="component" value="Chromosome"/>
</dbReference>
<dbReference type="InterPro" id="IPR050534">
    <property type="entry name" value="Coronavir_polyprotein_1ab"/>
</dbReference>
<comment type="similarity">
    <text evidence="1">Belongs to the DNA2/NAM7 helicase family.</text>
</comment>
<dbReference type="InterPro" id="IPR047187">
    <property type="entry name" value="SF1_C_Upf1"/>
</dbReference>
<feature type="coiled-coil region" evidence="6">
    <location>
        <begin position="533"/>
        <end position="560"/>
    </location>
</feature>
<gene>
    <name evidence="9" type="ORF">BN85305360</name>
</gene>
<keyword evidence="10" id="KW-1185">Reference proteome</keyword>
<evidence type="ECO:0000313" key="9">
    <source>
        <dbReference type="EMBL" id="CCV65557.1"/>
    </source>
</evidence>
<dbReference type="Pfam" id="PF13087">
    <property type="entry name" value="AAA_12"/>
    <property type="match status" value="1"/>
</dbReference>
<dbReference type="EMBL" id="FO681348">
    <property type="protein sequence ID" value="CCV65557.1"/>
    <property type="molecule type" value="Genomic_DNA"/>
</dbReference>
<evidence type="ECO:0000313" key="10">
    <source>
        <dbReference type="Proteomes" id="UP000032737"/>
    </source>
</evidence>
<keyword evidence="2" id="KW-0547">Nucleotide-binding</keyword>
<feature type="domain" description="DNA2/NAM7 helicase helicase" evidence="7">
    <location>
        <begin position="938"/>
        <end position="1197"/>
    </location>
</feature>
<evidence type="ECO:0000259" key="8">
    <source>
        <dbReference type="Pfam" id="PF13087"/>
    </source>
</evidence>
<organism evidence="9 10">
    <name type="scientific">Acholeplasma brassicae</name>
    <dbReference type="NCBI Taxonomy" id="61635"/>
    <lineage>
        <taxon>Bacteria</taxon>
        <taxon>Bacillati</taxon>
        <taxon>Mycoplasmatota</taxon>
        <taxon>Mollicutes</taxon>
        <taxon>Acholeplasmatales</taxon>
        <taxon>Acholeplasmataceae</taxon>
        <taxon>Acholeplasma</taxon>
    </lineage>
</organism>
<dbReference type="GO" id="GO:0005524">
    <property type="term" value="F:ATP binding"/>
    <property type="evidence" value="ECO:0007669"/>
    <property type="project" value="UniProtKB-KW"/>
</dbReference>
<reference evidence="9 10" key="1">
    <citation type="journal article" date="2013" name="J. Mol. Microbiol. Biotechnol.">
        <title>Analysis of the Complete Genomes of Acholeplasma brassicae , A. palmae and A. laidlawii and Their Comparison to the Obligate Parasites from ' Candidatus Phytoplasma'.</title>
        <authorList>
            <person name="Kube M."/>
            <person name="Siewert C."/>
            <person name="Migdoll A.M."/>
            <person name="Duduk B."/>
            <person name="Holz S."/>
            <person name="Rabus R."/>
            <person name="Seemuller E."/>
            <person name="Mitrovic J."/>
            <person name="Muller I."/>
            <person name="Buttner C."/>
            <person name="Reinhardt R."/>
        </authorList>
    </citation>
    <scope>NUCLEOTIDE SEQUENCE [LARGE SCALE GENOMIC DNA]</scope>
    <source>
        <strain evidence="10">0502</strain>
    </source>
</reference>
<dbReference type="Gene3D" id="3.40.50.300">
    <property type="entry name" value="P-loop containing nucleotide triphosphate hydrolases"/>
    <property type="match status" value="3"/>
</dbReference>
<keyword evidence="3" id="KW-0378">Hydrolase</keyword>
<evidence type="ECO:0000259" key="7">
    <source>
        <dbReference type="Pfam" id="PF13086"/>
    </source>
</evidence>
<protein>
    <submittedName>
        <fullName evidence="9">Uncharacterized protein</fullName>
    </submittedName>
</protein>
<dbReference type="InterPro" id="IPR027417">
    <property type="entry name" value="P-loop_NTPase"/>
</dbReference>
<evidence type="ECO:0000256" key="1">
    <source>
        <dbReference type="ARBA" id="ARBA00007913"/>
    </source>
</evidence>
<dbReference type="PANTHER" id="PTHR43788">
    <property type="entry name" value="DNA2/NAM7 HELICASE FAMILY MEMBER"/>
    <property type="match status" value="1"/>
</dbReference>
<keyword evidence="4" id="KW-0347">Helicase</keyword>
<feature type="domain" description="DNA2/NAM7 helicase helicase" evidence="7">
    <location>
        <begin position="646"/>
        <end position="814"/>
    </location>
</feature>
<dbReference type="InterPro" id="IPR041677">
    <property type="entry name" value="DNA2/NAM7_AAA_11"/>
</dbReference>
<dbReference type="CDD" id="cd18808">
    <property type="entry name" value="SF1_C_Upf1"/>
    <property type="match status" value="1"/>
</dbReference>